<feature type="compositionally biased region" description="Low complexity" evidence="9">
    <location>
        <begin position="341"/>
        <end position="362"/>
    </location>
</feature>
<gene>
    <name evidence="10" type="ORF">PG993_003384</name>
</gene>
<comment type="similarity">
    <text evidence="3 8">Belongs to the ATP25 family.</text>
</comment>
<evidence type="ECO:0000256" key="1">
    <source>
        <dbReference type="ARBA" id="ARBA00003470"/>
    </source>
</evidence>
<dbReference type="Gene3D" id="3.30.460.10">
    <property type="entry name" value="Beta Polymerase, domain 2"/>
    <property type="match status" value="1"/>
</dbReference>
<keyword evidence="4 8" id="KW-0999">Mitochondrion inner membrane</keyword>
<accession>A0ABR1TZE7</accession>
<dbReference type="PANTHER" id="PTHR28087">
    <property type="entry name" value="ATPASE SYNTHESIS PROTEIN 25, MITOCHONDRIAL"/>
    <property type="match status" value="1"/>
</dbReference>
<evidence type="ECO:0000256" key="3">
    <source>
        <dbReference type="ARBA" id="ARBA00010787"/>
    </source>
</evidence>
<evidence type="ECO:0000256" key="5">
    <source>
        <dbReference type="ARBA" id="ARBA00022946"/>
    </source>
</evidence>
<keyword evidence="6 8" id="KW-0496">Mitochondrion</keyword>
<evidence type="ECO:0000313" key="11">
    <source>
        <dbReference type="Proteomes" id="UP001444661"/>
    </source>
</evidence>
<comment type="subcellular location">
    <subcellularLocation>
        <location evidence="2 8">Mitochondrion inner membrane</location>
        <topology evidence="2 8">Peripheral membrane protein</topology>
        <orientation evidence="2 8">Matrix side</orientation>
    </subcellularLocation>
</comment>
<comment type="function">
    <text evidence="1">Probable mitochondrial mRNA stabilization factor.</text>
</comment>
<protein>
    <recommendedName>
        <fullName evidence="8">ATPase synthesis protein 25</fullName>
    </recommendedName>
</protein>
<organism evidence="10 11">
    <name type="scientific">Apiospora rasikravindrae</name>
    <dbReference type="NCBI Taxonomy" id="990691"/>
    <lineage>
        <taxon>Eukaryota</taxon>
        <taxon>Fungi</taxon>
        <taxon>Dikarya</taxon>
        <taxon>Ascomycota</taxon>
        <taxon>Pezizomycotina</taxon>
        <taxon>Sordariomycetes</taxon>
        <taxon>Xylariomycetidae</taxon>
        <taxon>Amphisphaeriales</taxon>
        <taxon>Apiosporaceae</taxon>
        <taxon>Apiospora</taxon>
    </lineage>
</organism>
<evidence type="ECO:0000313" key="10">
    <source>
        <dbReference type="EMBL" id="KAK8051999.1"/>
    </source>
</evidence>
<name>A0ABR1TZE7_9PEZI</name>
<dbReference type="PANTHER" id="PTHR28087:SF1">
    <property type="entry name" value="ATPASE SYNTHESIS PROTEIN 25, MITOCHONDRIAL"/>
    <property type="match status" value="1"/>
</dbReference>
<keyword evidence="11" id="KW-1185">Reference proteome</keyword>
<evidence type="ECO:0000256" key="9">
    <source>
        <dbReference type="SAM" id="MobiDB-lite"/>
    </source>
</evidence>
<keyword evidence="5 8" id="KW-0809">Transit peptide</keyword>
<dbReference type="InterPro" id="IPR040152">
    <property type="entry name" value="Atp25"/>
</dbReference>
<sequence length="682" mass="75178">MMAARRALEAAASAGCCHCRASVFKLFLSPTSPYITSQAYTAKRLALSVPVLRRFSSAPVRSSSNEAGKPQVPQETEPETAEDGQVAVDSQDAEVPWYLQVEPPTHAPVTEPPPLPEVPADSPAIIQSLLEYASEEMGLEELSLLDMRELNPPAALGPNLIMLFGNARSERHLHVSASRLVRWLRYQHKVHADADGLLGPNERKTKLRRKAKRAKLLGTMGTDDADDGLSTGWICVNLGTLNRSSEDVTVVSEDGRVAGFGVPQKGTTVVVQIMTEARRAELGLETLWQRSLERQAHQNSQKEAANPATGIAAPGQSSITHPPTRPHLPSHQTPGASGLASTQSKSMSTSSTVHSSSTPSSSFGETYPQKHLQDLSKQLRYDGEEKLRALDLLHTHTHQATSAEMKEMLASPAFDRLLTLAIQGVPLEYTWSLRLALECRGRQLKHPSYSGIDNIRTLITQYRTDAILASREQCLDILSCIYSASDAALQEKNAAALNLLDSLQLRSQKVIANDVIVAIIEAISMDPDADTATRGLQTRLEVLLVQARLPYMGEELLVKLLGAYARQQNWGRFWEVWRIPPQYMQPRSEALYLYMYRLMMRTKSSTLCAVALRRSYPEMLKESPPVQLTHRVREAVLGCIRIADLRAEEHAATLPVDAGSPTTRSLANREFVKLVRSINSSI</sequence>
<feature type="region of interest" description="Disordered" evidence="9">
    <location>
        <begin position="294"/>
        <end position="368"/>
    </location>
</feature>
<dbReference type="EMBL" id="JAQQWK010000002">
    <property type="protein sequence ID" value="KAK8051999.1"/>
    <property type="molecule type" value="Genomic_DNA"/>
</dbReference>
<evidence type="ECO:0000256" key="4">
    <source>
        <dbReference type="ARBA" id="ARBA00022792"/>
    </source>
</evidence>
<evidence type="ECO:0000256" key="6">
    <source>
        <dbReference type="ARBA" id="ARBA00023128"/>
    </source>
</evidence>
<evidence type="ECO:0000256" key="2">
    <source>
        <dbReference type="ARBA" id="ARBA00004443"/>
    </source>
</evidence>
<dbReference type="Proteomes" id="UP001444661">
    <property type="component" value="Unassembled WGS sequence"/>
</dbReference>
<evidence type="ECO:0000256" key="8">
    <source>
        <dbReference type="RuleBase" id="RU367062"/>
    </source>
</evidence>
<proteinExistence type="inferred from homology"/>
<feature type="region of interest" description="Disordered" evidence="9">
    <location>
        <begin position="59"/>
        <end position="87"/>
    </location>
</feature>
<keyword evidence="7 8" id="KW-0472">Membrane</keyword>
<reference evidence="10 11" key="1">
    <citation type="submission" date="2023-01" db="EMBL/GenBank/DDBJ databases">
        <title>Analysis of 21 Apiospora genomes using comparative genomics revels a genus with tremendous synthesis potential of carbohydrate active enzymes and secondary metabolites.</title>
        <authorList>
            <person name="Sorensen T."/>
        </authorList>
    </citation>
    <scope>NUCLEOTIDE SEQUENCE [LARGE SCALE GENOMIC DNA]</scope>
    <source>
        <strain evidence="10 11">CBS 33761</strain>
    </source>
</reference>
<comment type="function">
    <text evidence="8">Mitochondrial mRNA stabilization factor.</text>
</comment>
<comment type="caution">
    <text evidence="10">The sequence shown here is derived from an EMBL/GenBank/DDBJ whole genome shotgun (WGS) entry which is preliminary data.</text>
</comment>
<dbReference type="InterPro" id="IPR043519">
    <property type="entry name" value="NT_sf"/>
</dbReference>
<evidence type="ECO:0000256" key="7">
    <source>
        <dbReference type="ARBA" id="ARBA00023136"/>
    </source>
</evidence>